<keyword evidence="2 7" id="KW-0813">Transport</keyword>
<dbReference type="InterPro" id="IPR000515">
    <property type="entry name" value="MetI-like"/>
</dbReference>
<feature type="transmembrane region" description="Helical" evidence="7">
    <location>
        <begin position="193"/>
        <end position="217"/>
    </location>
</feature>
<keyword evidence="10" id="KW-1185">Reference proteome</keyword>
<feature type="transmembrane region" description="Helical" evidence="7">
    <location>
        <begin position="121"/>
        <end position="146"/>
    </location>
</feature>
<sequence length="275" mass="29532">MNDMLRRFFRHRPAVVGLLLLMAVLGAAMFAPTLYPTNPFALVGKPFQAPGGEYLFGTDMLGRDVLAGVLYGARTTLLIGLVATLIATFVGVSVGGLAGYFGGNIDAVLMRLTEMFQTIPFFLFAILLVAVLTPTIQSVVMAVAIVSWPPMARLVRGEFITMRNREFTQACVSMGMGHARIIFVHILPNTLSSIIVTGSLMVATAILTESGLSFLGLSDANTMSWGFIIGSGRSVLRTAWWVCAFPGIAIMLTVMAINLVGDGLNDALNPRLRTL</sequence>
<accession>A0A4R3LPV2</accession>
<protein>
    <submittedName>
        <fullName evidence="9">Peptide/nickel transport system permease protein</fullName>
    </submittedName>
</protein>
<reference evidence="9 10" key="1">
    <citation type="submission" date="2019-03" db="EMBL/GenBank/DDBJ databases">
        <title>Genomic Encyclopedia of Type Strains, Phase IV (KMG-IV): sequencing the most valuable type-strain genomes for metagenomic binning, comparative biology and taxonomic classification.</title>
        <authorList>
            <person name="Goeker M."/>
        </authorList>
    </citation>
    <scope>NUCLEOTIDE SEQUENCE [LARGE SCALE GENOMIC DNA]</scope>
    <source>
        <strain evidence="9 10">DSM 24591</strain>
    </source>
</reference>
<dbReference type="AlphaFoldDB" id="A0A4R3LPV2"/>
<dbReference type="InterPro" id="IPR025966">
    <property type="entry name" value="OppC_N"/>
</dbReference>
<feature type="transmembrane region" description="Helical" evidence="7">
    <location>
        <begin position="238"/>
        <end position="260"/>
    </location>
</feature>
<evidence type="ECO:0000256" key="4">
    <source>
        <dbReference type="ARBA" id="ARBA00022692"/>
    </source>
</evidence>
<keyword evidence="4 7" id="KW-0812">Transmembrane</keyword>
<dbReference type="PROSITE" id="PS50928">
    <property type="entry name" value="ABC_TM1"/>
    <property type="match status" value="1"/>
</dbReference>
<evidence type="ECO:0000313" key="10">
    <source>
        <dbReference type="Proteomes" id="UP000295525"/>
    </source>
</evidence>
<evidence type="ECO:0000256" key="5">
    <source>
        <dbReference type="ARBA" id="ARBA00022989"/>
    </source>
</evidence>
<dbReference type="PANTHER" id="PTHR43386:SF1">
    <property type="entry name" value="D,D-DIPEPTIDE TRANSPORT SYSTEM PERMEASE PROTEIN DDPC-RELATED"/>
    <property type="match status" value="1"/>
</dbReference>
<dbReference type="PANTHER" id="PTHR43386">
    <property type="entry name" value="OLIGOPEPTIDE TRANSPORT SYSTEM PERMEASE PROTEIN APPC"/>
    <property type="match status" value="1"/>
</dbReference>
<evidence type="ECO:0000259" key="8">
    <source>
        <dbReference type="PROSITE" id="PS50928"/>
    </source>
</evidence>
<organism evidence="9 10">
    <name type="scientific">Paralcaligenes ureilyticus</name>
    <dbReference type="NCBI Taxonomy" id="627131"/>
    <lineage>
        <taxon>Bacteria</taxon>
        <taxon>Pseudomonadati</taxon>
        <taxon>Pseudomonadota</taxon>
        <taxon>Betaproteobacteria</taxon>
        <taxon>Burkholderiales</taxon>
        <taxon>Alcaligenaceae</taxon>
        <taxon>Paralcaligenes</taxon>
    </lineage>
</organism>
<keyword evidence="3" id="KW-1003">Cell membrane</keyword>
<keyword evidence="6 7" id="KW-0472">Membrane</keyword>
<keyword evidence="5 7" id="KW-1133">Transmembrane helix</keyword>
<dbReference type="CDD" id="cd06261">
    <property type="entry name" value="TM_PBP2"/>
    <property type="match status" value="1"/>
</dbReference>
<dbReference type="Pfam" id="PF00528">
    <property type="entry name" value="BPD_transp_1"/>
    <property type="match status" value="1"/>
</dbReference>
<dbReference type="SUPFAM" id="SSF161098">
    <property type="entry name" value="MetI-like"/>
    <property type="match status" value="1"/>
</dbReference>
<dbReference type="EMBL" id="SMAJ01000030">
    <property type="protein sequence ID" value="TCT00535.1"/>
    <property type="molecule type" value="Genomic_DNA"/>
</dbReference>
<evidence type="ECO:0000256" key="6">
    <source>
        <dbReference type="ARBA" id="ARBA00023136"/>
    </source>
</evidence>
<evidence type="ECO:0000256" key="3">
    <source>
        <dbReference type="ARBA" id="ARBA00022475"/>
    </source>
</evidence>
<evidence type="ECO:0000256" key="1">
    <source>
        <dbReference type="ARBA" id="ARBA00004651"/>
    </source>
</evidence>
<comment type="subcellular location">
    <subcellularLocation>
        <location evidence="1 7">Cell membrane</location>
        <topology evidence="1 7">Multi-pass membrane protein</topology>
    </subcellularLocation>
</comment>
<evidence type="ECO:0000256" key="7">
    <source>
        <dbReference type="RuleBase" id="RU363032"/>
    </source>
</evidence>
<dbReference type="OrthoDB" id="9783218at2"/>
<evidence type="ECO:0000256" key="2">
    <source>
        <dbReference type="ARBA" id="ARBA00022448"/>
    </source>
</evidence>
<comment type="caution">
    <text evidence="9">The sequence shown here is derived from an EMBL/GenBank/DDBJ whole genome shotgun (WGS) entry which is preliminary data.</text>
</comment>
<dbReference type="Gene3D" id="1.10.3720.10">
    <property type="entry name" value="MetI-like"/>
    <property type="match status" value="1"/>
</dbReference>
<comment type="similarity">
    <text evidence="7">Belongs to the binding-protein-dependent transport system permease family.</text>
</comment>
<dbReference type="InterPro" id="IPR050366">
    <property type="entry name" value="BP-dependent_transpt_permease"/>
</dbReference>
<feature type="transmembrane region" description="Helical" evidence="7">
    <location>
        <begin position="78"/>
        <end position="101"/>
    </location>
</feature>
<dbReference type="InterPro" id="IPR035906">
    <property type="entry name" value="MetI-like_sf"/>
</dbReference>
<name>A0A4R3LPV2_9BURK</name>
<dbReference type="GO" id="GO:0005886">
    <property type="term" value="C:plasma membrane"/>
    <property type="evidence" value="ECO:0007669"/>
    <property type="project" value="UniProtKB-SubCell"/>
</dbReference>
<evidence type="ECO:0000313" key="9">
    <source>
        <dbReference type="EMBL" id="TCT00535.1"/>
    </source>
</evidence>
<dbReference type="Pfam" id="PF12911">
    <property type="entry name" value="OppC_N"/>
    <property type="match status" value="1"/>
</dbReference>
<dbReference type="RefSeq" id="WP_132586403.1">
    <property type="nucleotide sequence ID" value="NZ_SMAJ01000030.1"/>
</dbReference>
<feature type="domain" description="ABC transmembrane type-1" evidence="8">
    <location>
        <begin position="73"/>
        <end position="261"/>
    </location>
</feature>
<dbReference type="GO" id="GO:0055085">
    <property type="term" value="P:transmembrane transport"/>
    <property type="evidence" value="ECO:0007669"/>
    <property type="project" value="InterPro"/>
</dbReference>
<proteinExistence type="inferred from homology"/>
<gene>
    <name evidence="9" type="ORF">EDC26_1308</name>
</gene>
<dbReference type="Proteomes" id="UP000295525">
    <property type="component" value="Unassembled WGS sequence"/>
</dbReference>